<evidence type="ECO:0000256" key="1">
    <source>
        <dbReference type="SAM" id="MobiDB-lite"/>
    </source>
</evidence>
<dbReference type="AlphaFoldDB" id="A0A8J2R187"/>
<feature type="compositionally biased region" description="Basic and acidic residues" evidence="1">
    <location>
        <begin position="56"/>
        <end position="68"/>
    </location>
</feature>
<evidence type="ECO:0000313" key="3">
    <source>
        <dbReference type="Proteomes" id="UP000789524"/>
    </source>
</evidence>
<dbReference type="OrthoDB" id="7480750at2759"/>
<dbReference type="Proteomes" id="UP000789524">
    <property type="component" value="Unassembled WGS sequence"/>
</dbReference>
<keyword evidence="3" id="KW-1185">Reference proteome</keyword>
<feature type="region of interest" description="Disordered" evidence="1">
    <location>
        <begin position="1"/>
        <end position="74"/>
    </location>
</feature>
<name>A0A8J2R187_9NEOP</name>
<dbReference type="EMBL" id="CAKASE010000076">
    <property type="protein sequence ID" value="CAG9577554.1"/>
    <property type="molecule type" value="Genomic_DNA"/>
</dbReference>
<protein>
    <submittedName>
        <fullName evidence="2">(African queen) hypothetical protein</fullName>
    </submittedName>
</protein>
<accession>A0A8J2R187</accession>
<sequence>MDSKSLNQPFGAGDKEKRPKTLLVHPYTEAKENKKPKKYLLETPTNLKRKTPLLELPKDLNKKPRLYNEENDTNSIKDCEEIGTDEVSSSQMIDSSIQTKADCKSCHHCCCSSQPVKVLLAPMMPQMFPVQGTPFIMKPAVEKVSAVNLGY</sequence>
<reference evidence="2" key="1">
    <citation type="submission" date="2021-09" db="EMBL/GenBank/DDBJ databases">
        <authorList>
            <person name="Martin H S."/>
        </authorList>
    </citation>
    <scope>NUCLEOTIDE SEQUENCE</scope>
</reference>
<evidence type="ECO:0000313" key="2">
    <source>
        <dbReference type="EMBL" id="CAG9577554.1"/>
    </source>
</evidence>
<gene>
    <name evidence="2" type="ORF">DCHRY22_LOCUS12372</name>
</gene>
<organism evidence="2 3">
    <name type="scientific">Danaus chrysippus</name>
    <name type="common">African queen</name>
    <dbReference type="NCBI Taxonomy" id="151541"/>
    <lineage>
        <taxon>Eukaryota</taxon>
        <taxon>Metazoa</taxon>
        <taxon>Ecdysozoa</taxon>
        <taxon>Arthropoda</taxon>
        <taxon>Hexapoda</taxon>
        <taxon>Insecta</taxon>
        <taxon>Pterygota</taxon>
        <taxon>Neoptera</taxon>
        <taxon>Endopterygota</taxon>
        <taxon>Lepidoptera</taxon>
        <taxon>Glossata</taxon>
        <taxon>Ditrysia</taxon>
        <taxon>Papilionoidea</taxon>
        <taxon>Nymphalidae</taxon>
        <taxon>Danainae</taxon>
        <taxon>Danaini</taxon>
        <taxon>Danaina</taxon>
        <taxon>Danaus</taxon>
        <taxon>Anosia</taxon>
    </lineage>
</organism>
<proteinExistence type="predicted"/>
<comment type="caution">
    <text evidence="2">The sequence shown here is derived from an EMBL/GenBank/DDBJ whole genome shotgun (WGS) entry which is preliminary data.</text>
</comment>